<dbReference type="PANTHER" id="PTHR14625">
    <property type="entry name" value="MICROCEPHALIN"/>
    <property type="match status" value="1"/>
</dbReference>
<feature type="compositionally biased region" description="Low complexity" evidence="1">
    <location>
        <begin position="794"/>
        <end position="810"/>
    </location>
</feature>
<feature type="compositionally biased region" description="Polar residues" evidence="1">
    <location>
        <begin position="688"/>
        <end position="697"/>
    </location>
</feature>
<organism evidence="3 4">
    <name type="scientific">Penicillium oxalicum (strain 114-2 / CGMCC 5302)</name>
    <name type="common">Penicillium decumbens</name>
    <dbReference type="NCBI Taxonomy" id="933388"/>
    <lineage>
        <taxon>Eukaryota</taxon>
        <taxon>Fungi</taxon>
        <taxon>Dikarya</taxon>
        <taxon>Ascomycota</taxon>
        <taxon>Pezizomycotina</taxon>
        <taxon>Eurotiomycetes</taxon>
        <taxon>Eurotiomycetidae</taxon>
        <taxon>Eurotiales</taxon>
        <taxon>Aspergillaceae</taxon>
        <taxon>Penicillium</taxon>
    </lineage>
</organism>
<feature type="compositionally biased region" description="Low complexity" evidence="1">
    <location>
        <begin position="1142"/>
        <end position="1154"/>
    </location>
</feature>
<evidence type="ECO:0000259" key="2">
    <source>
        <dbReference type="PROSITE" id="PS50172"/>
    </source>
</evidence>
<feature type="region of interest" description="Disordered" evidence="1">
    <location>
        <begin position="651"/>
        <end position="826"/>
    </location>
</feature>
<feature type="domain" description="BRCT" evidence="2">
    <location>
        <begin position="1168"/>
        <end position="1280"/>
    </location>
</feature>
<dbReference type="SMART" id="SM00384">
    <property type="entry name" value="AT_hook"/>
    <property type="match status" value="4"/>
</dbReference>
<feature type="region of interest" description="Disordered" evidence="1">
    <location>
        <begin position="1"/>
        <end position="379"/>
    </location>
</feature>
<feature type="region of interest" description="Disordered" evidence="1">
    <location>
        <begin position="1333"/>
        <end position="1355"/>
    </location>
</feature>
<sequence>MARAAVLPPSPAKRGTRTAPRSTLTKTTASSQAKAVAAPKRVTKTTTARKNTLAAAESDSDDTEDELGMMMQESETKPARPRGRPPGRTSSKTSATASSAAKAVTRPKKTASAPAPSRKTATRESSQPLEPTKKRVGRPKKSATSEISTAAKPETAPRARGRPKGSTTSKTLTTTRKNDRVVDETDSNFGNSSTQHVRVATNSATMRSNLLRGPAKKKTVTFREPHGAEDEGTEKEVSLSPSGVKQSKGTSEKTGLGAMPVRKAAGTSTRGRKPAVAKKTAGKPLSPKKDKQVTKSLASYVGSDGEEDELVSNKYNVTSPLKLVVDSPVRPGSGTMGLNSPMRRVNFTPQKPSGTVDENGEPKCSTPKNAPSGTGLSSPVRRINFTPTAARATVPDIDHQSLNPGKPVDFSDAVFMSSPARRPEVSPFQFSLRDTPNRGLLFRQDSQSTVEALTEREASPLKRSPRKANLGASFSETINCNPLLSPAKRSLIQSPPKRVPSPFKSSIQLSRAMDRTSSVEEDDDNETISLPSPRVETEKTNLKIHETGCSLATDDVQIVEDVARDIFGIELRCYGRSSSFSPLPRRLFALEEPLEIAPAENPQGESEDVESDAEPAEIDQQIEELEDEIRGEPDDFGTVCLNTMEDLQEAFENLADDQGPQRHSEADGDFDTVESEAEEACNQESDLESTAQETNNNSLAMPASEEEPEESILELQDPETLGNSHIASPCIDVPGEDPATSLPSPGQERAHNETIVADQPEDFSDVESESGSYGEPLVHLSLPEATPLRSHAASVQSSPVSTRSTSTPSSLQNIQKQGVLSSGEEKAVQPENHVFYHHSESEMILEESTLNVTDIESPLPALQARCESPNFNGKRQSLDNLGVGFTPLARKLDTWQASASTTSRLGKPRRRGVFSLAGPLKKTTDSPSPSEDVTYPDISRDVSEAESPLPLQSPQRNGVMNGSPLPQSPHTPPSARTPLDHSIMYSPIRLDIFEDSEMSDVDSPTIEADNTDRVSEKAGLPENHPRKSFGEDEDKENRHSPLNLPATPLHRGIDHLRTVHTVCKVPLKGEGEVSPLKLPRKRGHSLEARSPTRSSSRVRKPVVFLGSEPSPVLSPRKEARVPLSPSPKRRCSAPRRSSGADSVVQVPQSPSVASTAGRTPRRKSMTSSSGQALRGAVVYVDVHTTEGEDASGIFVELLQQMGARCFRSWSWNPRSSMSPVDGEEPKESKVGITHVVYKDGGLRTLEKVKYAGGLVKCVGVGWVLDCERENKWLEETPYMVDSSIVPRGGAKRRKSMEPRALSNVNGTLVRVAEPSTPSASGRRCGADQGAVEGFRKITPPTPLAGVPSTPTRSTERYTVPATPGYNFANLDAIGMSPATPYFLSNRAKLVQQSCPPKQSNRGLFDSADRPVFSLDADDEVELRRQQRARMDAARRKSHFYQPAIQSPLRE</sequence>
<dbReference type="PhylomeDB" id="S8AWC2"/>
<proteinExistence type="predicted"/>
<feature type="region of interest" description="Disordered" evidence="1">
    <location>
        <begin position="895"/>
        <end position="980"/>
    </location>
</feature>
<dbReference type="SUPFAM" id="SSF52113">
    <property type="entry name" value="BRCT domain"/>
    <property type="match status" value="1"/>
</dbReference>
<feature type="compositionally biased region" description="Polar residues" evidence="1">
    <location>
        <begin position="950"/>
        <end position="960"/>
    </location>
</feature>
<evidence type="ECO:0000313" key="3">
    <source>
        <dbReference type="EMBL" id="EPS30578.1"/>
    </source>
</evidence>
<protein>
    <recommendedName>
        <fullName evidence="2">BRCT domain-containing protein</fullName>
    </recommendedName>
</protein>
<feature type="compositionally biased region" description="Polar residues" evidence="1">
    <location>
        <begin position="19"/>
        <end position="33"/>
    </location>
</feature>
<evidence type="ECO:0000313" key="4">
    <source>
        <dbReference type="Proteomes" id="UP000019376"/>
    </source>
</evidence>
<keyword evidence="4" id="KW-1185">Reference proteome</keyword>
<feature type="compositionally biased region" description="Polar residues" evidence="1">
    <location>
        <begin position="187"/>
        <end position="208"/>
    </location>
</feature>
<feature type="region of interest" description="Disordered" evidence="1">
    <location>
        <begin position="1072"/>
        <end position="1170"/>
    </location>
</feature>
<feature type="compositionally biased region" description="Basic and acidic residues" evidence="1">
    <location>
        <begin position="1023"/>
        <end position="1039"/>
    </location>
</feature>
<dbReference type="eggNOG" id="ENOG502S7AG">
    <property type="taxonomic scope" value="Eukaryota"/>
</dbReference>
<dbReference type="InterPro" id="IPR017956">
    <property type="entry name" value="AT_hook_DNA-bd_motif"/>
</dbReference>
<dbReference type="HOGENOM" id="CLU_246536_0_0_1"/>
<dbReference type="InterPro" id="IPR022047">
    <property type="entry name" value="Microcephalin-like"/>
</dbReference>
<feature type="compositionally biased region" description="Acidic residues" evidence="1">
    <location>
        <begin position="605"/>
        <end position="616"/>
    </location>
</feature>
<feature type="compositionally biased region" description="Polar residues" evidence="1">
    <location>
        <begin position="366"/>
        <end position="377"/>
    </location>
</feature>
<feature type="compositionally biased region" description="Acidic residues" evidence="1">
    <location>
        <begin position="759"/>
        <end position="768"/>
    </location>
</feature>
<dbReference type="OrthoDB" id="2384350at2759"/>
<feature type="compositionally biased region" description="Acidic residues" evidence="1">
    <location>
        <begin position="667"/>
        <end position="687"/>
    </location>
</feature>
<feature type="compositionally biased region" description="Polar residues" evidence="1">
    <location>
        <begin position="895"/>
        <end position="904"/>
    </location>
</feature>
<dbReference type="PROSITE" id="PS50172">
    <property type="entry name" value="BRCT"/>
    <property type="match status" value="1"/>
</dbReference>
<feature type="compositionally biased region" description="Low complexity" evidence="1">
    <location>
        <begin position="166"/>
        <end position="175"/>
    </location>
</feature>
<dbReference type="Gene3D" id="3.40.50.10190">
    <property type="entry name" value="BRCT domain"/>
    <property type="match status" value="1"/>
</dbReference>
<feature type="compositionally biased region" description="Polar residues" evidence="1">
    <location>
        <begin position="239"/>
        <end position="253"/>
    </location>
</feature>
<feature type="region of interest" description="Disordered" evidence="1">
    <location>
        <begin position="999"/>
        <end position="1049"/>
    </location>
</feature>
<dbReference type="GO" id="GO:0000278">
    <property type="term" value="P:mitotic cell cycle"/>
    <property type="evidence" value="ECO:0007669"/>
    <property type="project" value="TreeGrafter"/>
</dbReference>
<dbReference type="PANTHER" id="PTHR14625:SF3">
    <property type="entry name" value="MICROCEPHALIN"/>
    <property type="match status" value="1"/>
</dbReference>
<dbReference type="Proteomes" id="UP000019376">
    <property type="component" value="Unassembled WGS sequence"/>
</dbReference>
<feature type="compositionally biased region" description="Polar residues" evidence="1">
    <location>
        <begin position="811"/>
        <end position="820"/>
    </location>
</feature>
<feature type="compositionally biased region" description="Low complexity" evidence="1">
    <location>
        <begin position="86"/>
        <end position="103"/>
    </location>
</feature>
<feature type="region of interest" description="Disordered" evidence="1">
    <location>
        <begin position="492"/>
        <end position="539"/>
    </location>
</feature>
<dbReference type="CDD" id="cd17716">
    <property type="entry name" value="BRCT_microcephalin_rpt1"/>
    <property type="match status" value="1"/>
</dbReference>
<gene>
    <name evidence="3" type="ORF">PDE_05530</name>
</gene>
<feature type="region of interest" description="Disordered" evidence="1">
    <location>
        <begin position="1427"/>
        <end position="1450"/>
    </location>
</feature>
<dbReference type="InterPro" id="IPR036420">
    <property type="entry name" value="BRCT_dom_sf"/>
</dbReference>
<evidence type="ECO:0000256" key="1">
    <source>
        <dbReference type="SAM" id="MobiDB-lite"/>
    </source>
</evidence>
<dbReference type="InterPro" id="IPR001357">
    <property type="entry name" value="BRCT_dom"/>
</dbReference>
<dbReference type="GO" id="GO:0003677">
    <property type="term" value="F:DNA binding"/>
    <property type="evidence" value="ECO:0007669"/>
    <property type="project" value="InterPro"/>
</dbReference>
<feature type="region of interest" description="Disordered" evidence="1">
    <location>
        <begin position="595"/>
        <end position="616"/>
    </location>
</feature>
<feature type="compositionally biased region" description="Basic and acidic residues" evidence="1">
    <location>
        <begin position="221"/>
        <end position="237"/>
    </location>
</feature>
<accession>S8AWC2</accession>
<dbReference type="STRING" id="933388.S8AWC2"/>
<feature type="compositionally biased region" description="Acidic residues" evidence="1">
    <location>
        <begin position="58"/>
        <end position="67"/>
    </location>
</feature>
<reference evidence="3 4" key="1">
    <citation type="journal article" date="2013" name="PLoS ONE">
        <title>Genomic and secretomic analyses reveal unique features of the lignocellulolytic enzyme system of Penicillium decumbens.</title>
        <authorList>
            <person name="Liu G."/>
            <person name="Zhang L."/>
            <person name="Wei X."/>
            <person name="Zou G."/>
            <person name="Qin Y."/>
            <person name="Ma L."/>
            <person name="Li J."/>
            <person name="Zheng H."/>
            <person name="Wang S."/>
            <person name="Wang C."/>
            <person name="Xun L."/>
            <person name="Zhao G.-P."/>
            <person name="Zhou Z."/>
            <person name="Qu Y."/>
        </authorList>
    </citation>
    <scope>NUCLEOTIDE SEQUENCE [LARGE SCALE GENOMIC DNA]</scope>
    <source>
        <strain evidence="4">114-2 / CGMCC 5302</strain>
    </source>
</reference>
<dbReference type="EMBL" id="KB644412">
    <property type="protein sequence ID" value="EPS30578.1"/>
    <property type="molecule type" value="Genomic_DNA"/>
</dbReference>
<name>S8AWC2_PENO1</name>